<dbReference type="SUPFAM" id="SSF55781">
    <property type="entry name" value="GAF domain-like"/>
    <property type="match status" value="1"/>
</dbReference>
<dbReference type="InterPro" id="IPR036390">
    <property type="entry name" value="WH_DNA-bd_sf"/>
</dbReference>
<sequence length="551" mass="57806">MSGSERPRSDVHSVHRALDVLEAVSAAGEIGVTELADQLGLPISTVHNLLRTLGRRHYLVSSGGRYGLGPALAELQTSWDAGRSLAELLGPRIRDLASAAAGSASAVVLDGDRATVVAFDPGPADLVLNLDTRSSLNPLGLLAGRTLVAAQAPQEWIHRVTRVAGIEPEWAPDDWVRTLSQIAADGLVARGGVRGLTWGVAVPVWSRAGHPICSVACEVPAPLATDARRAELEELVADAADRLSADLGGAAVREAVSFVAAVDAGRVDAGRVSMGGSAGSTGGGAGAGSSSDTAPRGVLCPVDELGRIDRFVPDSLASSGPTLLLVDNPLTIDDQVDVPSVLYRDTVTDWVRLMSHQHNQRDEPLVVSTTASNPTGRPAELWVRRCGVGLDAAPSVAGQRATRDFLAEESESLVATLAPGETWWDDDVLVPGQVRSGLWELRATVDRVPVPLVVATSVRRPDQDVDPVVGPVTGIRFGNLQRATFDHADRRARLAVDLTAGAQQAAFNGPARPSSPWFRPERAITGEYAPGVDVVDGGRAAVNNGNYGVRY</sequence>
<gene>
    <name evidence="5" type="ORF">IAA98_00405</name>
</gene>
<dbReference type="InterPro" id="IPR036388">
    <property type="entry name" value="WH-like_DNA-bd_sf"/>
</dbReference>
<feature type="region of interest" description="Disordered" evidence="3">
    <location>
        <begin position="276"/>
        <end position="295"/>
    </location>
</feature>
<dbReference type="GO" id="GO:0003700">
    <property type="term" value="F:DNA-binding transcription factor activity"/>
    <property type="evidence" value="ECO:0007669"/>
    <property type="project" value="TreeGrafter"/>
</dbReference>
<keyword evidence="1" id="KW-0805">Transcription regulation</keyword>
<name>A0A9D1KM86_9ACTN</name>
<feature type="domain" description="HTH iclR-type" evidence="4">
    <location>
        <begin position="11"/>
        <end position="70"/>
    </location>
</feature>
<dbReference type="InterPro" id="IPR050707">
    <property type="entry name" value="HTH_MetabolicPath_Reg"/>
</dbReference>
<accession>A0A9D1KM86</accession>
<evidence type="ECO:0000313" key="6">
    <source>
        <dbReference type="Proteomes" id="UP000886842"/>
    </source>
</evidence>
<evidence type="ECO:0000256" key="3">
    <source>
        <dbReference type="SAM" id="MobiDB-lite"/>
    </source>
</evidence>
<reference evidence="5" key="2">
    <citation type="journal article" date="2021" name="PeerJ">
        <title>Extensive microbial diversity within the chicken gut microbiome revealed by metagenomics and culture.</title>
        <authorList>
            <person name="Gilroy R."/>
            <person name="Ravi A."/>
            <person name="Getino M."/>
            <person name="Pursley I."/>
            <person name="Horton D.L."/>
            <person name="Alikhan N.F."/>
            <person name="Baker D."/>
            <person name="Gharbi K."/>
            <person name="Hall N."/>
            <person name="Watson M."/>
            <person name="Adriaenssens E.M."/>
            <person name="Foster-Nyarko E."/>
            <person name="Jarju S."/>
            <person name="Secka A."/>
            <person name="Antonio M."/>
            <person name="Oren A."/>
            <person name="Chaudhuri R.R."/>
            <person name="La Ragione R."/>
            <person name="Hildebrand F."/>
            <person name="Pallen M.J."/>
        </authorList>
    </citation>
    <scope>NUCLEOTIDE SEQUENCE</scope>
    <source>
        <strain evidence="5">ChiGjej1B1-24693</strain>
    </source>
</reference>
<dbReference type="InterPro" id="IPR029016">
    <property type="entry name" value="GAF-like_dom_sf"/>
</dbReference>
<evidence type="ECO:0000256" key="1">
    <source>
        <dbReference type="ARBA" id="ARBA00023015"/>
    </source>
</evidence>
<organism evidence="5 6">
    <name type="scientific">Candidatus Avipropionibacterium avicola</name>
    <dbReference type="NCBI Taxonomy" id="2840701"/>
    <lineage>
        <taxon>Bacteria</taxon>
        <taxon>Bacillati</taxon>
        <taxon>Actinomycetota</taxon>
        <taxon>Actinomycetes</taxon>
        <taxon>Propionibacteriales</taxon>
        <taxon>Propionibacteriaceae</taxon>
        <taxon>Propionibacteriaceae incertae sedis</taxon>
        <taxon>Candidatus Avipropionibacterium</taxon>
    </lineage>
</organism>
<feature type="compositionally biased region" description="Gly residues" evidence="3">
    <location>
        <begin position="276"/>
        <end position="287"/>
    </location>
</feature>
<dbReference type="AlphaFoldDB" id="A0A9D1KM86"/>
<evidence type="ECO:0000259" key="4">
    <source>
        <dbReference type="PROSITE" id="PS51077"/>
    </source>
</evidence>
<dbReference type="Proteomes" id="UP000886842">
    <property type="component" value="Unassembled WGS sequence"/>
</dbReference>
<dbReference type="Gene3D" id="3.30.450.40">
    <property type="match status" value="1"/>
</dbReference>
<dbReference type="Gene3D" id="1.10.10.10">
    <property type="entry name" value="Winged helix-like DNA-binding domain superfamily/Winged helix DNA-binding domain"/>
    <property type="match status" value="1"/>
</dbReference>
<evidence type="ECO:0000256" key="2">
    <source>
        <dbReference type="ARBA" id="ARBA00023163"/>
    </source>
</evidence>
<dbReference type="PANTHER" id="PTHR30136:SF35">
    <property type="entry name" value="HTH-TYPE TRANSCRIPTIONAL REGULATOR RV1719"/>
    <property type="match status" value="1"/>
</dbReference>
<reference evidence="5" key="1">
    <citation type="submission" date="2020-10" db="EMBL/GenBank/DDBJ databases">
        <authorList>
            <person name="Gilroy R."/>
        </authorList>
    </citation>
    <scope>NUCLEOTIDE SEQUENCE</scope>
    <source>
        <strain evidence="5">ChiGjej1B1-24693</strain>
    </source>
</reference>
<dbReference type="GO" id="GO:0003677">
    <property type="term" value="F:DNA binding"/>
    <property type="evidence" value="ECO:0007669"/>
    <property type="project" value="InterPro"/>
</dbReference>
<dbReference type="EMBL" id="DVLP01000014">
    <property type="protein sequence ID" value="HIT74028.1"/>
    <property type="molecule type" value="Genomic_DNA"/>
</dbReference>
<dbReference type="PANTHER" id="PTHR30136">
    <property type="entry name" value="HELIX-TURN-HELIX TRANSCRIPTIONAL REGULATOR, ICLR FAMILY"/>
    <property type="match status" value="1"/>
</dbReference>
<dbReference type="GO" id="GO:0045892">
    <property type="term" value="P:negative regulation of DNA-templated transcription"/>
    <property type="evidence" value="ECO:0007669"/>
    <property type="project" value="TreeGrafter"/>
</dbReference>
<dbReference type="SUPFAM" id="SSF46785">
    <property type="entry name" value="Winged helix' DNA-binding domain"/>
    <property type="match status" value="1"/>
</dbReference>
<evidence type="ECO:0000313" key="5">
    <source>
        <dbReference type="EMBL" id="HIT74028.1"/>
    </source>
</evidence>
<protein>
    <submittedName>
        <fullName evidence="5">Helix-turn-helix domain-containing protein</fullName>
    </submittedName>
</protein>
<dbReference type="InterPro" id="IPR005471">
    <property type="entry name" value="Tscrpt_reg_IclR_N"/>
</dbReference>
<proteinExistence type="predicted"/>
<dbReference type="SMART" id="SM00346">
    <property type="entry name" value="HTH_ICLR"/>
    <property type="match status" value="1"/>
</dbReference>
<dbReference type="Pfam" id="PF09339">
    <property type="entry name" value="HTH_IclR"/>
    <property type="match status" value="1"/>
</dbReference>
<dbReference type="PROSITE" id="PS51077">
    <property type="entry name" value="HTH_ICLR"/>
    <property type="match status" value="1"/>
</dbReference>
<comment type="caution">
    <text evidence="5">The sequence shown here is derived from an EMBL/GenBank/DDBJ whole genome shotgun (WGS) entry which is preliminary data.</text>
</comment>
<keyword evidence="2" id="KW-0804">Transcription</keyword>
<feature type="non-terminal residue" evidence="5">
    <location>
        <position position="551"/>
    </location>
</feature>